<evidence type="ECO:0000313" key="2">
    <source>
        <dbReference type="EMBL" id="KAE8947691.1"/>
    </source>
</evidence>
<evidence type="ECO:0008006" key="8">
    <source>
        <dbReference type="Google" id="ProtNLM"/>
    </source>
</evidence>
<proteinExistence type="predicted"/>
<dbReference type="Proteomes" id="UP000429523">
    <property type="component" value="Unassembled WGS sequence"/>
</dbReference>
<dbReference type="CDD" id="cd22284">
    <property type="entry name" value="HD_CCDC61_N"/>
    <property type="match status" value="1"/>
</dbReference>
<evidence type="ECO:0000313" key="6">
    <source>
        <dbReference type="Proteomes" id="UP000441208"/>
    </source>
</evidence>
<protein>
    <recommendedName>
        <fullName evidence="8">Coiled-coil domain-containing protein 61</fullName>
    </recommendedName>
</protein>
<name>A0A6A3TG01_9STRA</name>
<dbReference type="AlphaFoldDB" id="A0A6A3TG01"/>
<feature type="compositionally biased region" description="Low complexity" evidence="1">
    <location>
        <begin position="534"/>
        <end position="545"/>
    </location>
</feature>
<feature type="compositionally biased region" description="Basic and acidic residues" evidence="1">
    <location>
        <begin position="442"/>
        <end position="453"/>
    </location>
</feature>
<evidence type="ECO:0000313" key="5">
    <source>
        <dbReference type="Proteomes" id="UP000429523"/>
    </source>
</evidence>
<dbReference type="EMBL" id="QXGF01000073">
    <property type="protein sequence ID" value="KAE8947691.1"/>
    <property type="molecule type" value="Genomic_DNA"/>
</dbReference>
<feature type="compositionally biased region" description="Polar residues" evidence="1">
    <location>
        <begin position="559"/>
        <end position="570"/>
    </location>
</feature>
<feature type="region of interest" description="Disordered" evidence="1">
    <location>
        <begin position="340"/>
        <end position="617"/>
    </location>
</feature>
<accession>A0A6A3TG01</accession>
<feature type="compositionally biased region" description="Polar residues" evidence="1">
    <location>
        <begin position="386"/>
        <end position="405"/>
    </location>
</feature>
<reference evidence="5 6" key="1">
    <citation type="submission" date="2018-08" db="EMBL/GenBank/DDBJ databases">
        <title>Genomic investigation of the strawberry pathogen Phytophthora fragariae indicates pathogenicity is determined by transcriptional variation in three key races.</title>
        <authorList>
            <person name="Adams T.M."/>
            <person name="Armitage A.D."/>
            <person name="Sobczyk M.K."/>
            <person name="Bates H.J."/>
            <person name="Dunwell J.M."/>
            <person name="Nellist C.F."/>
            <person name="Harrison R.J."/>
        </authorList>
    </citation>
    <scope>NUCLEOTIDE SEQUENCE [LARGE SCALE GENOMIC DNA]</scope>
    <source>
        <strain evidence="4 6">NOV-71</strain>
        <strain evidence="2 5">NOV-9</strain>
        <strain evidence="3 7">ONT-3</strain>
    </source>
</reference>
<evidence type="ECO:0000313" key="7">
    <source>
        <dbReference type="Proteomes" id="UP000488956"/>
    </source>
</evidence>
<gene>
    <name evidence="4" type="ORF">PF007_g2472</name>
    <name evidence="2" type="ORF">PF009_g2719</name>
    <name evidence="3" type="ORF">PF010_g2040</name>
</gene>
<dbReference type="Proteomes" id="UP000488956">
    <property type="component" value="Unassembled WGS sequence"/>
</dbReference>
<dbReference type="EMBL" id="QXFX01000054">
    <property type="protein sequence ID" value="KAE9135517.1"/>
    <property type="molecule type" value="Genomic_DNA"/>
</dbReference>
<feature type="compositionally biased region" description="Low complexity" evidence="1">
    <location>
        <begin position="462"/>
        <end position="491"/>
    </location>
</feature>
<comment type="caution">
    <text evidence="4">The sequence shown here is derived from an EMBL/GenBank/DDBJ whole genome shotgun (WGS) entry which is preliminary data.</text>
</comment>
<dbReference type="InterPro" id="IPR049733">
    <property type="entry name" value="CCDC61_N"/>
</dbReference>
<organism evidence="4 6">
    <name type="scientific">Phytophthora fragariae</name>
    <dbReference type="NCBI Taxonomy" id="53985"/>
    <lineage>
        <taxon>Eukaryota</taxon>
        <taxon>Sar</taxon>
        <taxon>Stramenopiles</taxon>
        <taxon>Oomycota</taxon>
        <taxon>Peronosporomycetes</taxon>
        <taxon>Peronosporales</taxon>
        <taxon>Peronosporaceae</taxon>
        <taxon>Phytophthora</taxon>
    </lineage>
</organism>
<dbReference type="Proteomes" id="UP000441208">
    <property type="component" value="Unassembled WGS sequence"/>
</dbReference>
<sequence length="648" mass="71340">MRSGIQDAEFKLLQMEDLETSAALEFHGARFVVTLQVQQQLLHVQVEAADEANAPPSVWTGRFPASDIEQLTRQTGNSKRFPVFVQMLLTALHRRSDAVFVDLLTAADLDLYRQRKLQPGTAVEGLTSAGGAASSGTGKRFLILTYAVEFDRVHYPLPLTPEVSPSPEVLQRTIRRLKKALAEKDKSSTAAGGDSRLAEENAVLREENRCLKNTLTQYCDGTRDGGAVLNSTGELQRELEASIEENKELIALYQQFREDSAVETARLRTEIKQLRLATQQNDRTELATQEQERLETRRKIKDSNAAVQETLAQMVQMKAQLEEIQLKNRELLRQLAIARAQAGQQGQRQRPALNGSRGSDLSARFSRGRSPAARQQPSPVAAMARRQQTSSTVFPTPFQSSSSHYGPSDDEGVSERTPRSGRRGRPSPRSSFRRFDPTAYQQEKERKLREARARSNSRTRPPRSNGGCSSDSSAGGYSSAGSRGSQASSRSTRSRSSRLSRERQHELDARLASPKRVLEPPPLDTRRPRASNNSPLPRSGPPSARSRSRGRSPSPSPSQNSGLGRQTTPRGSAASSPRKPSPPAQQTPPKKLNQQNSVLRRRKQPPQALLDTSADSFSDIDDRLTALQQFLREAKQGGIGTAGASTAA</sequence>
<dbReference type="EMBL" id="QXFZ01000067">
    <property type="protein sequence ID" value="KAE9135655.1"/>
    <property type="molecule type" value="Genomic_DNA"/>
</dbReference>
<evidence type="ECO:0000256" key="1">
    <source>
        <dbReference type="SAM" id="MobiDB-lite"/>
    </source>
</evidence>
<evidence type="ECO:0000313" key="3">
    <source>
        <dbReference type="EMBL" id="KAE9135517.1"/>
    </source>
</evidence>
<evidence type="ECO:0000313" key="4">
    <source>
        <dbReference type="EMBL" id="KAE9135655.1"/>
    </source>
</evidence>
<feature type="compositionally biased region" description="Low complexity" evidence="1">
    <location>
        <begin position="340"/>
        <end position="353"/>
    </location>
</feature>
<feature type="compositionally biased region" description="Basic and acidic residues" evidence="1">
    <location>
        <begin position="499"/>
        <end position="509"/>
    </location>
</feature>